<reference evidence="1" key="1">
    <citation type="submission" date="2022-10" db="EMBL/GenBank/DDBJ databases">
        <title>Characterization and whole genome sequencing of a new Roseateles species, isolated from fresh water.</title>
        <authorList>
            <person name="Guliayeva D.Y."/>
            <person name="Akhremchuk A.E."/>
            <person name="Sikolenko M.A."/>
            <person name="Valentovich L.N."/>
            <person name="Sidarenka A.V."/>
        </authorList>
    </citation>
    <scope>NUCLEOTIDE SEQUENCE</scope>
    <source>
        <strain evidence="1">BIM B-1768</strain>
    </source>
</reference>
<dbReference type="RefSeq" id="WP_261760509.1">
    <property type="nucleotide sequence ID" value="NZ_CP104562.2"/>
</dbReference>
<gene>
    <name evidence="1" type="ORF">N4261_12770</name>
</gene>
<sequence>MARCAYCDTTILFGGKSQGDRRYCNNTCMANGAMAQAAAQLSDADVRYHVTLVHRGNCPQCSGQGPVDVHTSHRVWSAVLMTQWSSRPIISCQRCGNKRKLGDAAFSLVLGWWGFPWGLVMTPVQVVRNIAGAFSGPKPDVPSDALEKQMRLRLAAHLLSRQQGD</sequence>
<protein>
    <submittedName>
        <fullName evidence="1">Uncharacterized protein</fullName>
    </submittedName>
</protein>
<organism evidence="1 2">
    <name type="scientific">Roseateles amylovorans</name>
    <dbReference type="NCBI Taxonomy" id="2978473"/>
    <lineage>
        <taxon>Bacteria</taxon>
        <taxon>Pseudomonadati</taxon>
        <taxon>Pseudomonadota</taxon>
        <taxon>Betaproteobacteria</taxon>
        <taxon>Burkholderiales</taxon>
        <taxon>Sphaerotilaceae</taxon>
        <taxon>Roseateles</taxon>
    </lineage>
</organism>
<evidence type="ECO:0000313" key="2">
    <source>
        <dbReference type="Proteomes" id="UP001064933"/>
    </source>
</evidence>
<accession>A0ABY6BBX9</accession>
<proteinExistence type="predicted"/>
<dbReference type="Proteomes" id="UP001064933">
    <property type="component" value="Chromosome"/>
</dbReference>
<dbReference type="EMBL" id="CP104562">
    <property type="protein sequence ID" value="UXH80692.1"/>
    <property type="molecule type" value="Genomic_DNA"/>
</dbReference>
<evidence type="ECO:0000313" key="1">
    <source>
        <dbReference type="EMBL" id="UXH80692.1"/>
    </source>
</evidence>
<keyword evidence="2" id="KW-1185">Reference proteome</keyword>
<name>A0ABY6BBX9_9BURK</name>